<protein>
    <submittedName>
        <fullName evidence="2">Uncharacterized protein</fullName>
    </submittedName>
</protein>
<feature type="region of interest" description="Disordered" evidence="1">
    <location>
        <begin position="380"/>
        <end position="400"/>
    </location>
</feature>
<keyword evidence="3" id="KW-1185">Reference proteome</keyword>
<evidence type="ECO:0000256" key="1">
    <source>
        <dbReference type="SAM" id="MobiDB-lite"/>
    </source>
</evidence>
<dbReference type="AlphaFoldDB" id="A0A1V9ZUD8"/>
<organism evidence="2 3">
    <name type="scientific">Achlya hypogyna</name>
    <name type="common">Oomycete</name>
    <name type="synonym">Protoachlya hypogyna</name>
    <dbReference type="NCBI Taxonomy" id="1202772"/>
    <lineage>
        <taxon>Eukaryota</taxon>
        <taxon>Sar</taxon>
        <taxon>Stramenopiles</taxon>
        <taxon>Oomycota</taxon>
        <taxon>Saprolegniomycetes</taxon>
        <taxon>Saprolegniales</taxon>
        <taxon>Achlyaceae</taxon>
        <taxon>Achlya</taxon>
    </lineage>
</organism>
<reference evidence="2 3" key="1">
    <citation type="journal article" date="2014" name="Genome Biol. Evol.">
        <title>The secreted proteins of Achlya hypogyna and Thraustotheca clavata identify the ancestral oomycete secretome and reveal gene acquisitions by horizontal gene transfer.</title>
        <authorList>
            <person name="Misner I."/>
            <person name="Blouin N."/>
            <person name="Leonard G."/>
            <person name="Richards T.A."/>
            <person name="Lane C.E."/>
        </authorList>
    </citation>
    <scope>NUCLEOTIDE SEQUENCE [LARGE SCALE GENOMIC DNA]</scope>
    <source>
        <strain evidence="2 3">ATCC 48635</strain>
    </source>
</reference>
<gene>
    <name evidence="2" type="ORF">ACHHYP_00534</name>
</gene>
<evidence type="ECO:0000313" key="3">
    <source>
        <dbReference type="Proteomes" id="UP000243579"/>
    </source>
</evidence>
<accession>A0A1V9ZUD8</accession>
<comment type="caution">
    <text evidence="2">The sequence shown here is derived from an EMBL/GenBank/DDBJ whole genome shotgun (WGS) entry which is preliminary data.</text>
</comment>
<feature type="region of interest" description="Disordered" evidence="1">
    <location>
        <begin position="41"/>
        <end position="63"/>
    </location>
</feature>
<feature type="compositionally biased region" description="Polar residues" evidence="1">
    <location>
        <begin position="380"/>
        <end position="393"/>
    </location>
</feature>
<proteinExistence type="predicted"/>
<name>A0A1V9ZUD8_ACHHY</name>
<dbReference type="EMBL" id="JNBR01000004">
    <property type="protein sequence ID" value="OQS01636.1"/>
    <property type="molecule type" value="Genomic_DNA"/>
</dbReference>
<dbReference type="Proteomes" id="UP000243579">
    <property type="component" value="Unassembled WGS sequence"/>
</dbReference>
<sequence length="400" mass="44679">MSLKKRRYVGNANAKKRQEVEGTFGTTLHCRHAAGHALQTLPSPERPKVLQPVRPSTPPPATAAPCVQDILVENILRHQHETKTFKTETWYSSPAGYGAISNAIIAALSVKDKARTGFVSIDDVVDTFTKMNFGLREDQVRELLADNNTEHVHYKSFAKQFDLPPTKSEDPIERQERHVRLLQARLLEPSRVPVPTAVGKRKLVKTVLDKIETPALPPIDVLAEATETTPTFTIETHVQDVNASSPTFNIETFARGTKVPSPTRYSAKLAPGVIPQTATTLLLGGDMRNTPNSLRRARLLPQVIDQSRKEGRRKAKKEILAGHLDRIDAYAAAKDYETKMYEENHVKATTAKHLAYSQAFLEQTLQISNKEHRKGLLFSSTAQKNHNVSTQSMFHHDSPR</sequence>
<dbReference type="OrthoDB" id="64711at2759"/>
<evidence type="ECO:0000313" key="2">
    <source>
        <dbReference type="EMBL" id="OQS01636.1"/>
    </source>
</evidence>